<gene>
    <name evidence="11" type="ORF">DH2020_014742</name>
</gene>
<evidence type="ECO:0000256" key="1">
    <source>
        <dbReference type="ARBA" id="ARBA00004123"/>
    </source>
</evidence>
<evidence type="ECO:0000313" key="12">
    <source>
        <dbReference type="Proteomes" id="UP001318860"/>
    </source>
</evidence>
<keyword evidence="12" id="KW-1185">Reference proteome</keyword>
<dbReference type="PANTHER" id="PTHR31384:SF39">
    <property type="entry name" value="AUXIN RESPONSE FACTOR"/>
    <property type="match status" value="1"/>
</dbReference>
<dbReference type="InterPro" id="IPR003340">
    <property type="entry name" value="B3_DNA-bd"/>
</dbReference>
<comment type="similarity">
    <text evidence="2 8">Belongs to the ARF family.</text>
</comment>
<keyword evidence="6 8" id="KW-0539">Nucleus</keyword>
<feature type="domain" description="TF-B3" evidence="10">
    <location>
        <begin position="121"/>
        <end position="223"/>
    </location>
</feature>
<accession>A0ABR0WXE6</accession>
<organism evidence="11 12">
    <name type="scientific">Rehmannia glutinosa</name>
    <name type="common">Chinese foxglove</name>
    <dbReference type="NCBI Taxonomy" id="99300"/>
    <lineage>
        <taxon>Eukaryota</taxon>
        <taxon>Viridiplantae</taxon>
        <taxon>Streptophyta</taxon>
        <taxon>Embryophyta</taxon>
        <taxon>Tracheophyta</taxon>
        <taxon>Spermatophyta</taxon>
        <taxon>Magnoliopsida</taxon>
        <taxon>eudicotyledons</taxon>
        <taxon>Gunneridae</taxon>
        <taxon>Pentapetalae</taxon>
        <taxon>asterids</taxon>
        <taxon>lamiids</taxon>
        <taxon>Lamiales</taxon>
        <taxon>Orobanchaceae</taxon>
        <taxon>Rehmannieae</taxon>
        <taxon>Rehmannia</taxon>
    </lineage>
</organism>
<dbReference type="Gene3D" id="2.40.330.10">
    <property type="entry name" value="DNA-binding pseudobarrel domain"/>
    <property type="match status" value="1"/>
</dbReference>
<keyword evidence="5 8" id="KW-0804">Transcription</keyword>
<dbReference type="Pfam" id="PF02362">
    <property type="entry name" value="B3"/>
    <property type="match status" value="1"/>
</dbReference>
<dbReference type="EMBL" id="JABTTQ020000007">
    <property type="protein sequence ID" value="KAK6152107.1"/>
    <property type="molecule type" value="Genomic_DNA"/>
</dbReference>
<keyword evidence="4 8" id="KW-0238">DNA-binding</keyword>
<evidence type="ECO:0000256" key="2">
    <source>
        <dbReference type="ARBA" id="ARBA00007853"/>
    </source>
</evidence>
<dbReference type="Pfam" id="PF06507">
    <property type="entry name" value="ARF_AD"/>
    <property type="match status" value="1"/>
</dbReference>
<evidence type="ECO:0000313" key="11">
    <source>
        <dbReference type="EMBL" id="KAK6152107.1"/>
    </source>
</evidence>
<evidence type="ECO:0000256" key="6">
    <source>
        <dbReference type="ARBA" id="ARBA00023242"/>
    </source>
</evidence>
<reference evidence="11 12" key="1">
    <citation type="journal article" date="2021" name="Comput. Struct. Biotechnol. J.">
        <title>De novo genome assembly of the potent medicinal plant Rehmannia glutinosa using nanopore technology.</title>
        <authorList>
            <person name="Ma L."/>
            <person name="Dong C."/>
            <person name="Song C."/>
            <person name="Wang X."/>
            <person name="Zheng X."/>
            <person name="Niu Y."/>
            <person name="Chen S."/>
            <person name="Feng W."/>
        </authorList>
    </citation>
    <scope>NUCLEOTIDE SEQUENCE [LARGE SCALE GENOMIC DNA]</scope>
    <source>
        <strain evidence="11">DH-2019</strain>
    </source>
</reference>
<dbReference type="InterPro" id="IPR044835">
    <property type="entry name" value="ARF_plant"/>
</dbReference>
<dbReference type="SUPFAM" id="SSF101936">
    <property type="entry name" value="DNA-binding pseudobarrel domain"/>
    <property type="match status" value="1"/>
</dbReference>
<sequence>MTITFIESKEKTEETEKCVDSQFWHACAGSMIQMPPVNSKAFYFPQGHLEQCSENVDLGSCPRFPPCIPCTVSTIKLLATPKMDEVFAKIRLVPVNVNTLDFDNDGTIEANVENQDKPPAVTKMLTKSDANCGGGFSVPKYCADMVFPKLECGLNPPAQTIHVKDVHGGVWNFKHIFRGRPRQHLLTTGWSGFVNSKKLMSGDSITFMRLGNGDLCVGIRRGRSSRGRVKVEDVIGAATLAVSGKPFEVIYWPGAGMPEFCVRASLVMTAMRVHWSHGMRFKMAFELEDWMRIGWYTGTILSVEVVDPVLWPDSPWRRLQVQWDEHNLLQNMKRISPWQVVLESSMPPLLPPHLPKKMRLPQHPDCAKQVTSPTFSNNQFLGSYNNLIGCRSDNTPAGMQGARHPQHGFSLPNRYSSLFPGSFLHTPIIPEPGISENKNSGQASEKSDNNNDKAAKFVLFGQPIHTEEQISSMSRSSDTVLNSSYGCNADKVGNTSDGSGSHLNRNDASSCEGFQALVIAKFLCNRRILLGLWIFLY</sequence>
<comment type="subunit">
    <text evidence="8">Homodimers and heterodimers.</text>
</comment>
<dbReference type="CDD" id="cd10017">
    <property type="entry name" value="B3_DNA"/>
    <property type="match status" value="1"/>
</dbReference>
<dbReference type="Gene3D" id="2.30.30.1040">
    <property type="match status" value="1"/>
</dbReference>
<dbReference type="Proteomes" id="UP001318860">
    <property type="component" value="Unassembled WGS sequence"/>
</dbReference>
<evidence type="ECO:0000256" key="7">
    <source>
        <dbReference type="ARBA" id="ARBA00023294"/>
    </source>
</evidence>
<proteinExistence type="inferred from homology"/>
<evidence type="ECO:0000256" key="4">
    <source>
        <dbReference type="ARBA" id="ARBA00023125"/>
    </source>
</evidence>
<dbReference type="InterPro" id="IPR015300">
    <property type="entry name" value="DNA-bd_pseudobarrel_sf"/>
</dbReference>
<keyword evidence="3 8" id="KW-0805">Transcription regulation</keyword>
<name>A0ABR0WXE6_REHGL</name>
<dbReference type="SMART" id="SM01019">
    <property type="entry name" value="B3"/>
    <property type="match status" value="1"/>
</dbReference>
<evidence type="ECO:0000256" key="5">
    <source>
        <dbReference type="ARBA" id="ARBA00023163"/>
    </source>
</evidence>
<evidence type="ECO:0000256" key="3">
    <source>
        <dbReference type="ARBA" id="ARBA00023015"/>
    </source>
</evidence>
<evidence type="ECO:0000256" key="9">
    <source>
        <dbReference type="SAM" id="MobiDB-lite"/>
    </source>
</evidence>
<feature type="region of interest" description="Disordered" evidence="9">
    <location>
        <begin position="429"/>
        <end position="448"/>
    </location>
</feature>
<comment type="function">
    <text evidence="8">Auxin response factors (ARFs) are transcriptional factors that bind specifically to the DNA sequence 5'-TGTCTC-3' found in the auxin-responsive promoter elements (AuxREs).</text>
</comment>
<comment type="subcellular location">
    <subcellularLocation>
        <location evidence="1 8">Nucleus</location>
    </subcellularLocation>
</comment>
<evidence type="ECO:0000256" key="8">
    <source>
        <dbReference type="RuleBase" id="RU004561"/>
    </source>
</evidence>
<dbReference type="PANTHER" id="PTHR31384">
    <property type="entry name" value="AUXIN RESPONSE FACTOR 4-RELATED"/>
    <property type="match status" value="1"/>
</dbReference>
<evidence type="ECO:0000259" key="10">
    <source>
        <dbReference type="PROSITE" id="PS50863"/>
    </source>
</evidence>
<keyword evidence="7 8" id="KW-0927">Auxin signaling pathway</keyword>
<protein>
    <recommendedName>
        <fullName evidence="8">Auxin response factor</fullName>
    </recommendedName>
</protein>
<dbReference type="PROSITE" id="PS50863">
    <property type="entry name" value="B3"/>
    <property type="match status" value="1"/>
</dbReference>
<dbReference type="InterPro" id="IPR010525">
    <property type="entry name" value="ARF_dom"/>
</dbReference>
<comment type="caution">
    <text evidence="11">The sequence shown here is derived from an EMBL/GenBank/DDBJ whole genome shotgun (WGS) entry which is preliminary data.</text>
</comment>